<evidence type="ECO:0000313" key="5">
    <source>
        <dbReference type="Proteomes" id="UP001597229"/>
    </source>
</evidence>
<evidence type="ECO:0000256" key="1">
    <source>
        <dbReference type="ARBA" id="ARBA00004953"/>
    </source>
</evidence>
<evidence type="ECO:0000313" key="4">
    <source>
        <dbReference type="EMBL" id="MFD1249680.1"/>
    </source>
</evidence>
<comment type="caution">
    <text evidence="4">The sequence shown here is derived from an EMBL/GenBank/DDBJ whole genome shotgun (WGS) entry which is preliminary data.</text>
</comment>
<keyword evidence="2" id="KW-0169">Cobalamin biosynthesis</keyword>
<gene>
    <name evidence="4" type="ORF">ACFQ3F_17920</name>
</gene>
<dbReference type="Pfam" id="PF02571">
    <property type="entry name" value="CbiJ"/>
    <property type="match status" value="1"/>
</dbReference>
<dbReference type="GO" id="GO:0016491">
    <property type="term" value="F:oxidoreductase activity"/>
    <property type="evidence" value="ECO:0007669"/>
    <property type="project" value="UniProtKB-KW"/>
</dbReference>
<proteinExistence type="predicted"/>
<keyword evidence="3 4" id="KW-0560">Oxidoreductase</keyword>
<organism evidence="4 5">
    <name type="scientific">Nocardioides ginsengisoli</name>
    <dbReference type="NCBI Taxonomy" id="363868"/>
    <lineage>
        <taxon>Bacteria</taxon>
        <taxon>Bacillati</taxon>
        <taxon>Actinomycetota</taxon>
        <taxon>Actinomycetes</taxon>
        <taxon>Propionibacteriales</taxon>
        <taxon>Nocardioidaceae</taxon>
        <taxon>Nocardioides</taxon>
    </lineage>
</organism>
<dbReference type="PANTHER" id="PTHR36925:SF1">
    <property type="entry name" value="COBALT-PRECORRIN-6A REDUCTASE"/>
    <property type="match status" value="1"/>
</dbReference>
<dbReference type="PANTHER" id="PTHR36925">
    <property type="entry name" value="COBALT-PRECORRIN-6A REDUCTASE"/>
    <property type="match status" value="1"/>
</dbReference>
<dbReference type="EMBL" id="JBHTLX010000022">
    <property type="protein sequence ID" value="MFD1249680.1"/>
    <property type="molecule type" value="Genomic_DNA"/>
</dbReference>
<evidence type="ECO:0000256" key="2">
    <source>
        <dbReference type="ARBA" id="ARBA00022573"/>
    </source>
</evidence>
<keyword evidence="5" id="KW-1185">Reference proteome</keyword>
<comment type="pathway">
    <text evidence="1">Cofactor biosynthesis; adenosylcobalamin biosynthesis.</text>
</comment>
<evidence type="ECO:0000256" key="3">
    <source>
        <dbReference type="ARBA" id="ARBA00023002"/>
    </source>
</evidence>
<dbReference type="RefSeq" id="WP_367918727.1">
    <property type="nucleotide sequence ID" value="NZ_BAABAC010000014.1"/>
</dbReference>
<name>A0ABW3W562_9ACTN</name>
<dbReference type="InterPro" id="IPR003723">
    <property type="entry name" value="Precorrin-6x_reduct"/>
</dbReference>
<dbReference type="NCBIfam" id="TIGR00715">
    <property type="entry name" value="precor6x_red"/>
    <property type="match status" value="1"/>
</dbReference>
<reference evidence="5" key="1">
    <citation type="journal article" date="2019" name="Int. J. Syst. Evol. Microbiol.">
        <title>The Global Catalogue of Microorganisms (GCM) 10K type strain sequencing project: providing services to taxonomists for standard genome sequencing and annotation.</title>
        <authorList>
            <consortium name="The Broad Institute Genomics Platform"/>
            <consortium name="The Broad Institute Genome Sequencing Center for Infectious Disease"/>
            <person name="Wu L."/>
            <person name="Ma J."/>
        </authorList>
    </citation>
    <scope>NUCLEOTIDE SEQUENCE [LARGE SCALE GENOMIC DNA]</scope>
    <source>
        <strain evidence="5">CCUG 52478</strain>
    </source>
</reference>
<dbReference type="PROSITE" id="PS51014">
    <property type="entry name" value="COBK_CBIJ"/>
    <property type="match status" value="1"/>
</dbReference>
<accession>A0ABW3W562</accession>
<sequence>MRVLLLGGTGEARDLAARLVDDGVAVLSSLAGRVARPRLPVGAVRIGGFGGVAGLSASLADFDAVVDATHPFAQGMSRNAAAACAATGTPLLRLERPGWADRATPSWIWVSNHDEAAIVAGELGSRPFLTIGRQELARFVPRLRELDVLARVVDAPDVAVPAGWQLLTSRGPYTLDGERELMADRDVLVTKDSGGAYTWPKMEAAAELGIPVVVVRRAPAPEGVVTVSDVEAAVAWVRSR</sequence>
<dbReference type="Proteomes" id="UP001597229">
    <property type="component" value="Unassembled WGS sequence"/>
</dbReference>
<dbReference type="EC" id="1.3.1.106" evidence="4"/>
<protein>
    <submittedName>
        <fullName evidence="4">Cobalt-precorrin-6A reductase</fullName>
        <ecNumber evidence="4">1.3.1.106</ecNumber>
    </submittedName>
</protein>
<dbReference type="NCBIfam" id="NF005968">
    <property type="entry name" value="PRK08057.1-2"/>
    <property type="match status" value="1"/>
</dbReference>